<comment type="cofactor">
    <cofactor evidence="12 13">
        <name>Zn(2+)</name>
        <dbReference type="ChEBI" id="CHEBI:29105"/>
    </cofactor>
    <text evidence="12 13">Binds 1 zinc ion per monomer.</text>
</comment>
<dbReference type="Pfam" id="PF10410">
    <property type="entry name" value="DnaB_bind"/>
    <property type="match status" value="1"/>
</dbReference>
<comment type="domain">
    <text evidence="12">Contains an N-terminal zinc-binding domain, a central core domain that contains the primase activity, and a C-terminal DnaB-binding domain.</text>
</comment>
<dbReference type="InterPro" id="IPR006295">
    <property type="entry name" value="DNA_primase_DnaG"/>
</dbReference>
<evidence type="ECO:0000256" key="3">
    <source>
        <dbReference type="ARBA" id="ARBA00022679"/>
    </source>
</evidence>
<keyword evidence="8 12" id="KW-0862">Zinc</keyword>
<organism evidence="15 16">
    <name type="scientific">Clostridium malenominatum</name>
    <dbReference type="NCBI Taxonomy" id="1539"/>
    <lineage>
        <taxon>Bacteria</taxon>
        <taxon>Bacillati</taxon>
        <taxon>Bacillota</taxon>
        <taxon>Clostridia</taxon>
        <taxon>Eubacteriales</taxon>
        <taxon>Clostridiaceae</taxon>
        <taxon>Clostridium</taxon>
    </lineage>
</organism>
<dbReference type="InterPro" id="IPR036977">
    <property type="entry name" value="DNA_primase_Znf_CHC2"/>
</dbReference>
<keyword evidence="7 12" id="KW-0863">Zinc-finger</keyword>
<gene>
    <name evidence="12 15" type="primary">dnaG</name>
    <name evidence="15" type="ORF">GCM10008905_06300</name>
</gene>
<dbReference type="RefSeq" id="WP_343766530.1">
    <property type="nucleotide sequence ID" value="NZ_BAAACF010000001.1"/>
</dbReference>
<dbReference type="PANTHER" id="PTHR30313:SF2">
    <property type="entry name" value="DNA PRIMASE"/>
    <property type="match status" value="1"/>
</dbReference>
<evidence type="ECO:0000313" key="16">
    <source>
        <dbReference type="Proteomes" id="UP001500339"/>
    </source>
</evidence>
<keyword evidence="2 12" id="KW-0639">Primosome</keyword>
<keyword evidence="10 12" id="KW-0238">DNA-binding</keyword>
<dbReference type="InterPro" id="IPR037068">
    <property type="entry name" value="DNA_primase_core_N_sf"/>
</dbReference>
<evidence type="ECO:0000256" key="4">
    <source>
        <dbReference type="ARBA" id="ARBA00022695"/>
    </source>
</evidence>
<dbReference type="InterPro" id="IPR019475">
    <property type="entry name" value="DNA_primase_DnaB-bd"/>
</dbReference>
<dbReference type="SUPFAM" id="SSF57783">
    <property type="entry name" value="Zinc beta-ribbon"/>
    <property type="match status" value="1"/>
</dbReference>
<name>A0ABN1IQC5_9CLOT</name>
<evidence type="ECO:0000259" key="14">
    <source>
        <dbReference type="PROSITE" id="PS50880"/>
    </source>
</evidence>
<dbReference type="PROSITE" id="PS50880">
    <property type="entry name" value="TOPRIM"/>
    <property type="match status" value="1"/>
</dbReference>
<comment type="catalytic activity">
    <reaction evidence="12">
        <text>ssDNA + n NTP = ssDNA/pppN(pN)n-1 hybrid + (n-1) diphosphate.</text>
        <dbReference type="EC" id="2.7.7.101"/>
    </reaction>
</comment>
<keyword evidence="1 12" id="KW-0240">DNA-directed RNA polymerase</keyword>
<dbReference type="Pfam" id="PF13155">
    <property type="entry name" value="Toprim_2"/>
    <property type="match status" value="1"/>
</dbReference>
<dbReference type="InterPro" id="IPR034151">
    <property type="entry name" value="TOPRIM_DnaG_bac"/>
</dbReference>
<comment type="function">
    <text evidence="12 13">RNA polymerase that catalyzes the synthesis of short RNA molecules used as primers for DNA polymerase during DNA replication.</text>
</comment>
<dbReference type="Gene3D" id="3.90.580.10">
    <property type="entry name" value="Zinc finger, CHC2-type domain"/>
    <property type="match status" value="1"/>
</dbReference>
<dbReference type="Gene3D" id="3.90.980.10">
    <property type="entry name" value="DNA primase, catalytic core, N-terminal domain"/>
    <property type="match status" value="1"/>
</dbReference>
<dbReference type="InterPro" id="IPR013264">
    <property type="entry name" value="DNAG_N"/>
</dbReference>
<proteinExistence type="inferred from homology"/>
<dbReference type="SMART" id="SM00493">
    <property type="entry name" value="TOPRIM"/>
    <property type="match status" value="1"/>
</dbReference>
<evidence type="ECO:0000256" key="12">
    <source>
        <dbReference type="HAMAP-Rule" id="MF_00974"/>
    </source>
</evidence>
<dbReference type="Gene3D" id="1.10.860.10">
    <property type="entry name" value="DNAb Helicase, Chain A"/>
    <property type="match status" value="1"/>
</dbReference>
<evidence type="ECO:0000256" key="9">
    <source>
        <dbReference type="ARBA" id="ARBA00022842"/>
    </source>
</evidence>
<keyword evidence="3 12" id="KW-0808">Transferase</keyword>
<keyword evidence="16" id="KW-1185">Reference proteome</keyword>
<dbReference type="EMBL" id="BAAACF010000001">
    <property type="protein sequence ID" value="GAA0718962.1"/>
    <property type="molecule type" value="Genomic_DNA"/>
</dbReference>
<dbReference type="PIRSF" id="PIRSF002811">
    <property type="entry name" value="DnaG"/>
    <property type="match status" value="1"/>
</dbReference>
<sequence>MISEDVILRVKELNNIVDVISETVRLKKSGKYYTGLCPFHNEKTPSFTVTQDRQIYKCFGCGEAGNVITFVMKTKNLTYIDAIKNLAERANIVIDYNESSITDNSEKLYRINRDAARYFYYNLRKDKIAMNYLLKRGLAPNIINKFGLGYALNSWDALLKFLKSKGYTELDMLSAGLILKNNNNGYYDRFRNRIIFPVFDYRGKVIGFGGRVMDNSNPKYLNSPETSIFKKGTNLYGINYAIQDNKEKIFIIVEGYMDCISLHQHGINMAVASLGTALTTNQAKLLKRYADKVVIAYDADSAGEKATLRGLDVLKEEGFDVRVISIPEGKDPDDYIKNKGKDGFWHLVEGALELEDYKIQKATKGLNLNSANDVAKYADLTVDIIKDLQPVEKDIYINKLSQQTGIQNQALYDLMNNKLQKDGNNEEKVNRDSFFGDKYYLEPVYVKCERALIKMIINREDMEEHINKTLKEEYFISDKRRELYKFVCENLELNEEEITGLIESKFMDYETIEEWIKIREIKVMDKDCDNKILLDDYVKELKRLKLDQSKKEIMEKIKNYEAQGKLRESIELAQQLFNIQKQLDGMQ</sequence>
<dbReference type="InterPro" id="IPR050219">
    <property type="entry name" value="DnaG_primase"/>
</dbReference>
<dbReference type="CDD" id="cd03364">
    <property type="entry name" value="TOPRIM_DnaG_primases"/>
    <property type="match status" value="1"/>
</dbReference>
<dbReference type="PANTHER" id="PTHR30313">
    <property type="entry name" value="DNA PRIMASE"/>
    <property type="match status" value="1"/>
</dbReference>
<dbReference type="InterPro" id="IPR030846">
    <property type="entry name" value="DnaG_bac"/>
</dbReference>
<keyword evidence="11 12" id="KW-0804">Transcription</keyword>
<dbReference type="Gene3D" id="3.40.1360.10">
    <property type="match status" value="1"/>
</dbReference>
<evidence type="ECO:0000256" key="1">
    <source>
        <dbReference type="ARBA" id="ARBA00022478"/>
    </source>
</evidence>
<dbReference type="Pfam" id="PF01807">
    <property type="entry name" value="Zn_ribbon_DnaG"/>
    <property type="match status" value="1"/>
</dbReference>
<evidence type="ECO:0000256" key="8">
    <source>
        <dbReference type="ARBA" id="ARBA00022833"/>
    </source>
</evidence>
<accession>A0ABN1IQC5</accession>
<dbReference type="SUPFAM" id="SSF56731">
    <property type="entry name" value="DNA primase core"/>
    <property type="match status" value="1"/>
</dbReference>
<comment type="subunit">
    <text evidence="12">Monomer. Interacts with DnaB.</text>
</comment>
<comment type="caution">
    <text evidence="15">The sequence shown here is derived from an EMBL/GenBank/DDBJ whole genome shotgun (WGS) entry which is preliminary data.</text>
</comment>
<dbReference type="NCBIfam" id="TIGR01391">
    <property type="entry name" value="dnaG"/>
    <property type="match status" value="1"/>
</dbReference>
<evidence type="ECO:0000256" key="2">
    <source>
        <dbReference type="ARBA" id="ARBA00022515"/>
    </source>
</evidence>
<dbReference type="EC" id="2.7.7.101" evidence="12"/>
<dbReference type="Pfam" id="PF08275">
    <property type="entry name" value="DNAG_N"/>
    <property type="match status" value="1"/>
</dbReference>
<dbReference type="InterPro" id="IPR006171">
    <property type="entry name" value="TOPRIM_dom"/>
</dbReference>
<keyword evidence="5 12" id="KW-0235">DNA replication</keyword>
<dbReference type="InterPro" id="IPR016136">
    <property type="entry name" value="DNA_helicase_N/primase_C"/>
</dbReference>
<evidence type="ECO:0000256" key="11">
    <source>
        <dbReference type="ARBA" id="ARBA00023163"/>
    </source>
</evidence>
<comment type="similarity">
    <text evidence="12 13">Belongs to the DnaG primase family.</text>
</comment>
<reference evidence="15 16" key="1">
    <citation type="journal article" date="2019" name="Int. J. Syst. Evol. Microbiol.">
        <title>The Global Catalogue of Microorganisms (GCM) 10K type strain sequencing project: providing services to taxonomists for standard genome sequencing and annotation.</title>
        <authorList>
            <consortium name="The Broad Institute Genomics Platform"/>
            <consortium name="The Broad Institute Genome Sequencing Center for Infectious Disease"/>
            <person name="Wu L."/>
            <person name="Ma J."/>
        </authorList>
    </citation>
    <scope>NUCLEOTIDE SEQUENCE [LARGE SCALE GENOMIC DNA]</scope>
    <source>
        <strain evidence="15 16">JCM 1405</strain>
    </source>
</reference>
<dbReference type="Proteomes" id="UP001500339">
    <property type="component" value="Unassembled WGS sequence"/>
</dbReference>
<keyword evidence="6 12" id="KW-0479">Metal-binding</keyword>
<protein>
    <recommendedName>
        <fullName evidence="12 13">DNA primase</fullName>
        <ecNumber evidence="12">2.7.7.101</ecNumber>
    </recommendedName>
</protein>
<evidence type="ECO:0000256" key="10">
    <source>
        <dbReference type="ARBA" id="ARBA00023125"/>
    </source>
</evidence>
<evidence type="ECO:0000256" key="5">
    <source>
        <dbReference type="ARBA" id="ARBA00022705"/>
    </source>
</evidence>
<feature type="domain" description="Toprim" evidence="14">
    <location>
        <begin position="248"/>
        <end position="329"/>
    </location>
</feature>
<dbReference type="SMART" id="SM00400">
    <property type="entry name" value="ZnF_CHCC"/>
    <property type="match status" value="1"/>
</dbReference>
<evidence type="ECO:0000256" key="13">
    <source>
        <dbReference type="PIRNR" id="PIRNR002811"/>
    </source>
</evidence>
<keyword evidence="9" id="KW-0460">Magnesium</keyword>
<dbReference type="InterPro" id="IPR002694">
    <property type="entry name" value="Znf_CHC2"/>
</dbReference>
<evidence type="ECO:0000256" key="6">
    <source>
        <dbReference type="ARBA" id="ARBA00022723"/>
    </source>
</evidence>
<dbReference type="HAMAP" id="MF_00974">
    <property type="entry name" value="DNA_primase_DnaG"/>
    <property type="match status" value="1"/>
</dbReference>
<evidence type="ECO:0000313" key="15">
    <source>
        <dbReference type="EMBL" id="GAA0718962.1"/>
    </source>
</evidence>
<keyword evidence="4 12" id="KW-0548">Nucleotidyltransferase</keyword>
<feature type="zinc finger region" description="CHC2-type" evidence="12">
    <location>
        <begin position="37"/>
        <end position="61"/>
    </location>
</feature>
<evidence type="ECO:0000256" key="7">
    <source>
        <dbReference type="ARBA" id="ARBA00022771"/>
    </source>
</evidence>